<keyword evidence="3" id="KW-1185">Reference proteome</keyword>
<name>A0A4R6SCJ2_LABRH</name>
<evidence type="ECO:0000313" key="2">
    <source>
        <dbReference type="EMBL" id="TDP96675.1"/>
    </source>
</evidence>
<accession>A0A4R6SCJ2</accession>
<dbReference type="Proteomes" id="UP000295444">
    <property type="component" value="Unassembled WGS sequence"/>
</dbReference>
<feature type="transmembrane region" description="Helical" evidence="1">
    <location>
        <begin position="95"/>
        <end position="113"/>
    </location>
</feature>
<dbReference type="AlphaFoldDB" id="A0A4R6SCJ2"/>
<dbReference type="EMBL" id="SNXZ01000004">
    <property type="protein sequence ID" value="TDP96675.1"/>
    <property type="molecule type" value="Genomic_DNA"/>
</dbReference>
<keyword evidence="1" id="KW-0812">Transmembrane</keyword>
<feature type="transmembrane region" description="Helical" evidence="1">
    <location>
        <begin position="62"/>
        <end position="83"/>
    </location>
</feature>
<organism evidence="2 3">
    <name type="scientific">Labedaea rhizosphaerae</name>
    <dbReference type="NCBI Taxonomy" id="598644"/>
    <lineage>
        <taxon>Bacteria</taxon>
        <taxon>Bacillati</taxon>
        <taxon>Actinomycetota</taxon>
        <taxon>Actinomycetes</taxon>
        <taxon>Pseudonocardiales</taxon>
        <taxon>Pseudonocardiaceae</taxon>
        <taxon>Labedaea</taxon>
    </lineage>
</organism>
<reference evidence="2 3" key="1">
    <citation type="submission" date="2019-03" db="EMBL/GenBank/DDBJ databases">
        <title>Genomic Encyclopedia of Type Strains, Phase IV (KMG-IV): sequencing the most valuable type-strain genomes for metagenomic binning, comparative biology and taxonomic classification.</title>
        <authorList>
            <person name="Goeker M."/>
        </authorList>
    </citation>
    <scope>NUCLEOTIDE SEQUENCE [LARGE SCALE GENOMIC DNA]</scope>
    <source>
        <strain evidence="2 3">DSM 45361</strain>
    </source>
</reference>
<evidence type="ECO:0000313" key="3">
    <source>
        <dbReference type="Proteomes" id="UP000295444"/>
    </source>
</evidence>
<keyword evidence="1" id="KW-1133">Transmembrane helix</keyword>
<evidence type="ECO:0008006" key="4">
    <source>
        <dbReference type="Google" id="ProtNLM"/>
    </source>
</evidence>
<proteinExistence type="predicted"/>
<feature type="transmembrane region" description="Helical" evidence="1">
    <location>
        <begin position="119"/>
        <end position="137"/>
    </location>
</feature>
<protein>
    <recommendedName>
        <fullName evidence="4">DUF1453 domain-containing protein</fullName>
    </recommendedName>
</protein>
<dbReference type="RefSeq" id="WP_133851995.1">
    <property type="nucleotide sequence ID" value="NZ_SNXZ01000004.1"/>
</dbReference>
<keyword evidence="1" id="KW-0472">Membrane</keyword>
<feature type="transmembrane region" description="Helical" evidence="1">
    <location>
        <begin position="6"/>
        <end position="25"/>
    </location>
</feature>
<gene>
    <name evidence="2" type="ORF">EV186_104663</name>
</gene>
<sequence length="156" mass="16654">MKDQALINIAVTVLVLAFLLSRQLAVRPLRERSMIGLVLLVVGLVEAGQFVSAHSLDAGDLALLVLSLAIGCALAVVRALWTIRLWVQDGRTMRQGNALTALLWVVSLGQHLAVDKVVLAGAGSATILLYFGVVLVVQREVLVLRARRSGVLSDAP</sequence>
<dbReference type="OrthoDB" id="4773689at2"/>
<comment type="caution">
    <text evidence="2">The sequence shown here is derived from an EMBL/GenBank/DDBJ whole genome shotgun (WGS) entry which is preliminary data.</text>
</comment>
<evidence type="ECO:0000256" key="1">
    <source>
        <dbReference type="SAM" id="Phobius"/>
    </source>
</evidence>
<feature type="transmembrane region" description="Helical" evidence="1">
    <location>
        <begin position="37"/>
        <end position="56"/>
    </location>
</feature>